<evidence type="ECO:0000259" key="11">
    <source>
        <dbReference type="PROSITE" id="PS51177"/>
    </source>
</evidence>
<comment type="catalytic activity">
    <reaction evidence="1">
        <text>2 6,7-dimethyl-8-(1-D-ribityl)lumazine + H(+) = 5-amino-6-(D-ribitylamino)uracil + riboflavin</text>
        <dbReference type="Rhea" id="RHEA:20772"/>
        <dbReference type="ChEBI" id="CHEBI:15378"/>
        <dbReference type="ChEBI" id="CHEBI:15934"/>
        <dbReference type="ChEBI" id="CHEBI:57986"/>
        <dbReference type="ChEBI" id="CHEBI:58201"/>
        <dbReference type="EC" id="2.5.1.9"/>
    </reaction>
</comment>
<evidence type="ECO:0000256" key="5">
    <source>
        <dbReference type="ARBA" id="ARBA00013950"/>
    </source>
</evidence>
<dbReference type="PROSITE" id="PS51177">
    <property type="entry name" value="LUMAZINE_BIND"/>
    <property type="match status" value="2"/>
</dbReference>
<organism evidence="12 13">
    <name type="scientific">Levilactobacillus suantsaii</name>
    <dbReference type="NCBI Taxonomy" id="2292255"/>
    <lineage>
        <taxon>Bacteria</taxon>
        <taxon>Bacillati</taxon>
        <taxon>Bacillota</taxon>
        <taxon>Bacilli</taxon>
        <taxon>Lactobacillales</taxon>
        <taxon>Lactobacillaceae</taxon>
        <taxon>Levilactobacillus</taxon>
    </lineage>
</organism>
<reference evidence="12 13" key="1">
    <citation type="submission" date="2018-08" db="EMBL/GenBank/DDBJ databases">
        <title>Lactobacillus suantsai sp. nov., isolated from traditional fermented suan-tsai in Taiwan.</title>
        <authorList>
            <person name="Huang C.-H."/>
        </authorList>
    </citation>
    <scope>NUCLEOTIDE SEQUENCE [LARGE SCALE GENOMIC DNA]</scope>
    <source>
        <strain evidence="12 13">BCRC 12945</strain>
    </source>
</reference>
<dbReference type="PIRSF" id="PIRSF000498">
    <property type="entry name" value="Riboflavin_syn_A"/>
    <property type="match status" value="1"/>
</dbReference>
<dbReference type="PANTHER" id="PTHR21098:SF0">
    <property type="entry name" value="RIBOFLAVIN SYNTHASE"/>
    <property type="match status" value="1"/>
</dbReference>
<evidence type="ECO:0000256" key="1">
    <source>
        <dbReference type="ARBA" id="ARBA00000968"/>
    </source>
</evidence>
<feature type="domain" description="Lumazine-binding" evidence="11">
    <location>
        <begin position="1"/>
        <end position="97"/>
    </location>
</feature>
<dbReference type="OrthoDB" id="9788537at2"/>
<accession>A0A4Q0VJP6</accession>
<dbReference type="GO" id="GO:0004746">
    <property type="term" value="F:riboflavin synthase activity"/>
    <property type="evidence" value="ECO:0007669"/>
    <property type="project" value="UniProtKB-UniRule"/>
</dbReference>
<sequence>MFTGIIQDVGTVAKINRTAAHADLTFETSLPATCHSKVGDSLAINGVCLTITQLVPKGFTTTIMPETSRRSTLGDLATGERVNLEPALGVMDRLDGHFVLGHVDTTTRLLKRETDENAVVLTFTLPAQCQNEVVFKGSVALDGVSLTVSAITADSFSVSLIPHTLDQTILADLRPHDRVNLETDILGKYLNQLEGTKHEHN</sequence>
<dbReference type="RefSeq" id="WP_129032811.1">
    <property type="nucleotide sequence ID" value="NZ_QXIL01000015.1"/>
</dbReference>
<comment type="caution">
    <text evidence="12">The sequence shown here is derived from an EMBL/GenBank/DDBJ whole genome shotgun (WGS) entry which is preliminary data.</text>
</comment>
<keyword evidence="7 12" id="KW-0808">Transferase</keyword>
<comment type="pathway">
    <text evidence="3">Cofactor biosynthesis; riboflavin biosynthesis; riboflavin from 2-hydroxy-3-oxobutyl phosphate and 5-amino-6-(D-ribitylamino)uracil: step 2/2.</text>
</comment>
<comment type="function">
    <text evidence="2">Catalyzes the dismutation of two molecules of 6,7-dimethyl-8-ribityllumazine, resulting in the formation of riboflavin and 5-amino-6-(D-ribitylamino)uracil.</text>
</comment>
<dbReference type="InterPro" id="IPR017938">
    <property type="entry name" value="Riboflavin_synthase-like_b-brl"/>
</dbReference>
<dbReference type="CDD" id="cd00402">
    <property type="entry name" value="Riboflavin_synthase_like"/>
    <property type="match status" value="1"/>
</dbReference>
<dbReference type="InterPro" id="IPR001783">
    <property type="entry name" value="Lumazine-bd"/>
</dbReference>
<feature type="repeat" description="Lumazine-binding" evidence="10">
    <location>
        <begin position="1"/>
        <end position="97"/>
    </location>
</feature>
<evidence type="ECO:0000256" key="3">
    <source>
        <dbReference type="ARBA" id="ARBA00004887"/>
    </source>
</evidence>
<dbReference type="PANTHER" id="PTHR21098">
    <property type="entry name" value="RIBOFLAVIN SYNTHASE ALPHA CHAIN"/>
    <property type="match status" value="1"/>
</dbReference>
<dbReference type="Proteomes" id="UP000290602">
    <property type="component" value="Unassembled WGS sequence"/>
</dbReference>
<dbReference type="NCBIfam" id="TIGR00187">
    <property type="entry name" value="ribE"/>
    <property type="match status" value="1"/>
</dbReference>
<keyword evidence="13" id="KW-1185">Reference proteome</keyword>
<evidence type="ECO:0000256" key="10">
    <source>
        <dbReference type="PROSITE-ProRule" id="PRU00524"/>
    </source>
</evidence>
<evidence type="ECO:0000256" key="6">
    <source>
        <dbReference type="ARBA" id="ARBA00022619"/>
    </source>
</evidence>
<evidence type="ECO:0000256" key="2">
    <source>
        <dbReference type="ARBA" id="ARBA00002803"/>
    </source>
</evidence>
<evidence type="ECO:0000256" key="7">
    <source>
        <dbReference type="ARBA" id="ARBA00022679"/>
    </source>
</evidence>
<dbReference type="Pfam" id="PF00677">
    <property type="entry name" value="Lum_binding"/>
    <property type="match status" value="2"/>
</dbReference>
<name>A0A4Q0VJP6_9LACO</name>
<dbReference type="InterPro" id="IPR026017">
    <property type="entry name" value="Lumazine-bd_dom"/>
</dbReference>
<dbReference type="NCBIfam" id="NF006767">
    <property type="entry name" value="PRK09289.1"/>
    <property type="match status" value="1"/>
</dbReference>
<dbReference type="SUPFAM" id="SSF63380">
    <property type="entry name" value="Riboflavin synthase domain-like"/>
    <property type="match status" value="2"/>
</dbReference>
<dbReference type="GO" id="GO:0009231">
    <property type="term" value="P:riboflavin biosynthetic process"/>
    <property type="evidence" value="ECO:0007669"/>
    <property type="project" value="UniProtKB-KW"/>
</dbReference>
<evidence type="ECO:0000313" key="13">
    <source>
        <dbReference type="Proteomes" id="UP000290602"/>
    </source>
</evidence>
<dbReference type="AlphaFoldDB" id="A0A4Q0VJP6"/>
<dbReference type="FunFam" id="2.40.30.20:FF:000004">
    <property type="entry name" value="Riboflavin synthase, alpha subunit"/>
    <property type="match status" value="1"/>
</dbReference>
<keyword evidence="6" id="KW-0686">Riboflavin biosynthesis</keyword>
<feature type="repeat" description="Lumazine-binding" evidence="10">
    <location>
        <begin position="98"/>
        <end position="194"/>
    </location>
</feature>
<keyword evidence="8" id="KW-0677">Repeat</keyword>
<gene>
    <name evidence="12" type="ORF">DXH47_07905</name>
</gene>
<feature type="domain" description="Lumazine-binding" evidence="11">
    <location>
        <begin position="98"/>
        <end position="194"/>
    </location>
</feature>
<dbReference type="EC" id="2.5.1.9" evidence="4 9"/>
<dbReference type="EMBL" id="QXIL01000015">
    <property type="protein sequence ID" value="RXI78104.1"/>
    <property type="molecule type" value="Genomic_DNA"/>
</dbReference>
<evidence type="ECO:0000313" key="12">
    <source>
        <dbReference type="EMBL" id="RXI78104.1"/>
    </source>
</evidence>
<dbReference type="Gene3D" id="2.40.30.20">
    <property type="match status" value="2"/>
</dbReference>
<evidence type="ECO:0000256" key="8">
    <source>
        <dbReference type="ARBA" id="ARBA00022737"/>
    </source>
</evidence>
<evidence type="ECO:0000256" key="4">
    <source>
        <dbReference type="ARBA" id="ARBA00012827"/>
    </source>
</evidence>
<protein>
    <recommendedName>
        <fullName evidence="5 9">Riboflavin synthase</fullName>
        <ecNumber evidence="4 9">2.5.1.9</ecNumber>
    </recommendedName>
</protein>
<evidence type="ECO:0000256" key="9">
    <source>
        <dbReference type="NCBIfam" id="TIGR00187"/>
    </source>
</evidence>
<dbReference type="InterPro" id="IPR023366">
    <property type="entry name" value="ATP_synth_asu-like_sf"/>
</dbReference>
<proteinExistence type="predicted"/>